<dbReference type="Pfam" id="PF07980">
    <property type="entry name" value="SusD_RagB"/>
    <property type="match status" value="2"/>
</dbReference>
<comment type="subcellular location">
    <subcellularLocation>
        <location evidence="1">Cell outer membrane</location>
    </subcellularLocation>
</comment>
<evidence type="ECO:0000256" key="4">
    <source>
        <dbReference type="ARBA" id="ARBA00023136"/>
    </source>
</evidence>
<keyword evidence="9" id="KW-1185">Reference proteome</keyword>
<evidence type="ECO:0000256" key="2">
    <source>
        <dbReference type="ARBA" id="ARBA00006275"/>
    </source>
</evidence>
<dbReference type="InterPro" id="IPR011990">
    <property type="entry name" value="TPR-like_helical_dom_sf"/>
</dbReference>
<keyword evidence="3" id="KW-0732">Signal</keyword>
<keyword evidence="4" id="KW-0472">Membrane</keyword>
<dbReference type="RefSeq" id="WP_119349389.1">
    <property type="nucleotide sequence ID" value="NZ_QWET01000005.1"/>
</dbReference>
<accession>A0A399D1T9</accession>
<comment type="similarity">
    <text evidence="2">Belongs to the SusD family.</text>
</comment>
<evidence type="ECO:0000256" key="1">
    <source>
        <dbReference type="ARBA" id="ARBA00004442"/>
    </source>
</evidence>
<dbReference type="OrthoDB" id="618454at2"/>
<proteinExistence type="inferred from homology"/>
<comment type="caution">
    <text evidence="8">The sequence shown here is derived from an EMBL/GenBank/DDBJ whole genome shotgun (WGS) entry which is preliminary data.</text>
</comment>
<reference evidence="8 9" key="1">
    <citation type="journal article" date="2015" name="Int. J. Syst. Evol. Microbiol.">
        <title>Mariniphaga sediminis sp. nov., isolated from coastal sediment.</title>
        <authorList>
            <person name="Wang F.Q."/>
            <person name="Shen Q.Y."/>
            <person name="Chen G.J."/>
            <person name="Du Z.J."/>
        </authorList>
    </citation>
    <scope>NUCLEOTIDE SEQUENCE [LARGE SCALE GENOMIC DNA]</scope>
    <source>
        <strain evidence="8 9">SY21</strain>
    </source>
</reference>
<sequence>MKIKYYSFVLIILMGLSSCNEYLDTTPTDFLNPRNYYETEDQINFAKNSVYDILGQARFHGIGNYLMAWTADEAFMNRTSLTTGPWNYFYNPSDRYTLYLWTALYDGINRANVLLANVDNNPDIDKEFRDVVRGEMLFLRGFYHFYLVTYFGGIPVKTEPTSSVNNVDQSRNTIEEVYAQIIADMEAAEPLVKGIKDVVSPGVVNKSAVRGMLARVNLQMAGEPLKDETRYQEARNWAKKVMDDSEVGHELNPSYPQVFINLAQDKYDVKESLFEAEIWSNNTTGQYEAGNSGYINGVSAAAIHGRGVAYLTTTSKLYDAFEEGDNRFWWSIAHFTYSTGSSAVKGEKNMVNVTTNQRTKNTKQPAKYRREYETLEPQATNATPINYTFLRYADVLLIFAEAENEINSGPTPAAIEAVNKVRQRAWSTGVKTITITNNGSGYTTAPTVTFSTGTGTNIGSVTATATATISEGQVTAITLNRDLTGVTYYDEGQYSSPPAITISGGGGTGATAVATIYDKSEGNVKPEFTASKESFLAFLQDERMRELNLEYKRKADLLRWGIFLQVNQEMANRLAVEYPGSPFIKYYSNVTERDLFMPIPTNELITNQKMVQNPMW</sequence>
<dbReference type="AlphaFoldDB" id="A0A399D1T9"/>
<protein>
    <submittedName>
        <fullName evidence="8">RagB/SusD family nutrient uptake outer membrane protein</fullName>
    </submittedName>
</protein>
<dbReference type="EMBL" id="QWET01000005">
    <property type="protein sequence ID" value="RIH65547.1"/>
    <property type="molecule type" value="Genomic_DNA"/>
</dbReference>
<feature type="domain" description="RagB/SusD" evidence="6">
    <location>
        <begin position="284"/>
        <end position="438"/>
    </location>
</feature>
<evidence type="ECO:0000259" key="7">
    <source>
        <dbReference type="Pfam" id="PF14322"/>
    </source>
</evidence>
<dbReference type="GO" id="GO:0009279">
    <property type="term" value="C:cell outer membrane"/>
    <property type="evidence" value="ECO:0007669"/>
    <property type="project" value="UniProtKB-SubCell"/>
</dbReference>
<dbReference type="InterPro" id="IPR033985">
    <property type="entry name" value="SusD-like_N"/>
</dbReference>
<feature type="domain" description="SusD-like N-terminal" evidence="7">
    <location>
        <begin position="22"/>
        <end position="218"/>
    </location>
</feature>
<dbReference type="SUPFAM" id="SSF48452">
    <property type="entry name" value="TPR-like"/>
    <property type="match status" value="1"/>
</dbReference>
<feature type="domain" description="RagB/SusD" evidence="6">
    <location>
        <begin position="525"/>
        <end position="616"/>
    </location>
</feature>
<evidence type="ECO:0000256" key="5">
    <source>
        <dbReference type="ARBA" id="ARBA00023237"/>
    </source>
</evidence>
<evidence type="ECO:0000256" key="3">
    <source>
        <dbReference type="ARBA" id="ARBA00022729"/>
    </source>
</evidence>
<dbReference type="Proteomes" id="UP000266441">
    <property type="component" value="Unassembled WGS sequence"/>
</dbReference>
<organism evidence="8 9">
    <name type="scientific">Mariniphaga sediminis</name>
    <dbReference type="NCBI Taxonomy" id="1628158"/>
    <lineage>
        <taxon>Bacteria</taxon>
        <taxon>Pseudomonadati</taxon>
        <taxon>Bacteroidota</taxon>
        <taxon>Bacteroidia</taxon>
        <taxon>Marinilabiliales</taxon>
        <taxon>Prolixibacteraceae</taxon>
        <taxon>Mariniphaga</taxon>
    </lineage>
</organism>
<evidence type="ECO:0000313" key="9">
    <source>
        <dbReference type="Proteomes" id="UP000266441"/>
    </source>
</evidence>
<dbReference type="InterPro" id="IPR012944">
    <property type="entry name" value="SusD_RagB_dom"/>
</dbReference>
<evidence type="ECO:0000259" key="6">
    <source>
        <dbReference type="Pfam" id="PF07980"/>
    </source>
</evidence>
<dbReference type="Pfam" id="PF14322">
    <property type="entry name" value="SusD-like_3"/>
    <property type="match status" value="1"/>
</dbReference>
<keyword evidence="5" id="KW-0998">Cell outer membrane</keyword>
<dbReference type="Gene3D" id="1.25.40.390">
    <property type="match status" value="2"/>
</dbReference>
<gene>
    <name evidence="8" type="ORF">D1164_07705</name>
</gene>
<evidence type="ECO:0000313" key="8">
    <source>
        <dbReference type="EMBL" id="RIH65547.1"/>
    </source>
</evidence>
<name>A0A399D1T9_9BACT</name>
<dbReference type="PROSITE" id="PS51257">
    <property type="entry name" value="PROKAR_LIPOPROTEIN"/>
    <property type="match status" value="1"/>
</dbReference>